<evidence type="ECO:0000313" key="2">
    <source>
        <dbReference type="EMBL" id="MFC3529418.1"/>
    </source>
</evidence>
<accession>A0ABV7R602</accession>
<dbReference type="Pfam" id="PF13503">
    <property type="entry name" value="DUF4123"/>
    <property type="match status" value="1"/>
</dbReference>
<comment type="caution">
    <text evidence="2">The sequence shown here is derived from an EMBL/GenBank/DDBJ whole genome shotgun (WGS) entry which is preliminary data.</text>
</comment>
<keyword evidence="3" id="KW-1185">Reference proteome</keyword>
<proteinExistence type="predicted"/>
<protein>
    <submittedName>
        <fullName evidence="2">DUF4123 domain-containing protein</fullName>
    </submittedName>
</protein>
<reference evidence="3" key="1">
    <citation type="journal article" date="2019" name="Int. J. Syst. Evol. Microbiol.">
        <title>The Global Catalogue of Microorganisms (GCM) 10K type strain sequencing project: providing services to taxonomists for standard genome sequencing and annotation.</title>
        <authorList>
            <consortium name="The Broad Institute Genomics Platform"/>
            <consortium name="The Broad Institute Genome Sequencing Center for Infectious Disease"/>
            <person name="Wu L."/>
            <person name="Ma J."/>
        </authorList>
    </citation>
    <scope>NUCLEOTIDE SEQUENCE [LARGE SCALE GENOMIC DNA]</scope>
    <source>
        <strain evidence="3">KCTC 42899</strain>
    </source>
</reference>
<dbReference type="RefSeq" id="WP_377745370.1">
    <property type="nucleotide sequence ID" value="NZ_JBHRXJ010000011.1"/>
</dbReference>
<evidence type="ECO:0000259" key="1">
    <source>
        <dbReference type="Pfam" id="PF13503"/>
    </source>
</evidence>
<gene>
    <name evidence="2" type="ORF">ACFOMH_14655</name>
</gene>
<sequence>MDPKPCLTVQSFEVAPVRRGPDRPFWDATWIAPKLHELLFAPKAGSQDGSPSRTYLIVDATLRTRATGLFDLDVLPLPVRCLFQGEAQQNFAASAPYLVDLTLPETGPTSFHKRFFAEDWEKGTGIVLRSTAPMDAIWSHFRKFTLIEGAAGRSMFFRFWETNTLYDYFSAVAMLPERARDLFCLRSGELVDLILGHSDMMSRNYLVRPDPEALSGIEPSRGRLRLHPDEERALYRGVLRGHAKQIERRLPAHHADLGPAEREALVFDCVCRMRDRGILQLDQIETQVEWELRTAKGGPRATS</sequence>
<organism evidence="2 3">
    <name type="scientific">Paracoccus mangrovi</name>
    <dbReference type="NCBI Taxonomy" id="1715645"/>
    <lineage>
        <taxon>Bacteria</taxon>
        <taxon>Pseudomonadati</taxon>
        <taxon>Pseudomonadota</taxon>
        <taxon>Alphaproteobacteria</taxon>
        <taxon>Rhodobacterales</taxon>
        <taxon>Paracoccaceae</taxon>
        <taxon>Paracoccus</taxon>
    </lineage>
</organism>
<feature type="domain" description="DUF4123" evidence="1">
    <location>
        <begin position="55"/>
        <end position="171"/>
    </location>
</feature>
<evidence type="ECO:0000313" key="3">
    <source>
        <dbReference type="Proteomes" id="UP001595721"/>
    </source>
</evidence>
<dbReference type="Proteomes" id="UP001595721">
    <property type="component" value="Unassembled WGS sequence"/>
</dbReference>
<dbReference type="EMBL" id="JBHRXJ010000011">
    <property type="protein sequence ID" value="MFC3529418.1"/>
    <property type="molecule type" value="Genomic_DNA"/>
</dbReference>
<name>A0ABV7R602_9RHOB</name>
<dbReference type="InterPro" id="IPR025391">
    <property type="entry name" value="DUF4123"/>
</dbReference>